<dbReference type="AlphaFoldDB" id="A0A1I5SDT5"/>
<dbReference type="InterPro" id="IPR008135">
    <property type="entry name" value="Competence-induced_CinA"/>
</dbReference>
<name>A0A1I5SDT5_9ACTN</name>
<sequence length="427" mass="43329">MGTRAGIVVTGTEVLTGRVADRNGPWLAEQLQQAGVDVGSVVVVGDRPDDVRGALGWLASSGVDLVVTTGGLGPTADDLTAAVVGDVQGRPLAVDPELEQRVAAVVERLMARRGWRADPEATAAGVRKQAMVPAGATVLEPVGTAPGLVVPPADGRDGPVVVVLPGPPSELQGMWPAALAAGSVREVLSGATELRQGTIRLWGTLEAQLAATLRDLEPGLDGLEITTCLREGELEIVTRFTPDAQPAYDRLAAALTEEYAATLFSTGPTLDELVAGALSDQGLTIATAESCTGGLLVARLIARAGSSAWVLGGITSYANSAKEQLVGVPGQVLAEFGAVSPQVALALAEGARARFGADVGVGVTGIAGPGGGTPDKPVGTVHLCVVGPSGSQARSVRFPGSRTAVRERSVVLALHLLRQLLLGGPPA</sequence>
<dbReference type="PANTHER" id="PTHR13939">
    <property type="entry name" value="NICOTINAMIDE-NUCLEOTIDE AMIDOHYDROLASE PNCC"/>
    <property type="match status" value="1"/>
</dbReference>
<dbReference type="InterPro" id="IPR050101">
    <property type="entry name" value="CinA"/>
</dbReference>
<dbReference type="EMBL" id="FOWQ01000007">
    <property type="protein sequence ID" value="SFP68904.1"/>
    <property type="molecule type" value="Genomic_DNA"/>
</dbReference>
<dbReference type="RefSeq" id="WP_091113221.1">
    <property type="nucleotide sequence ID" value="NZ_FOWQ01000007.1"/>
</dbReference>
<accession>A0A1I5SDT5</accession>
<dbReference type="InterPro" id="IPR036425">
    <property type="entry name" value="MoaB/Mog-like_dom_sf"/>
</dbReference>
<dbReference type="InterPro" id="IPR001453">
    <property type="entry name" value="MoaB/Mog_dom"/>
</dbReference>
<organism evidence="3 4">
    <name type="scientific">Geodermatophilus dictyosporus</name>
    <dbReference type="NCBI Taxonomy" id="1523247"/>
    <lineage>
        <taxon>Bacteria</taxon>
        <taxon>Bacillati</taxon>
        <taxon>Actinomycetota</taxon>
        <taxon>Actinomycetes</taxon>
        <taxon>Geodermatophilales</taxon>
        <taxon>Geodermatophilaceae</taxon>
        <taxon>Geodermatophilus</taxon>
    </lineage>
</organism>
<dbReference type="OrthoDB" id="1253990at2"/>
<feature type="domain" description="MoaB/Mog" evidence="2">
    <location>
        <begin position="6"/>
        <end position="186"/>
    </location>
</feature>
<evidence type="ECO:0000259" key="2">
    <source>
        <dbReference type="SMART" id="SM00852"/>
    </source>
</evidence>
<evidence type="ECO:0000313" key="4">
    <source>
        <dbReference type="Proteomes" id="UP000198857"/>
    </source>
</evidence>
<dbReference type="InterPro" id="IPR036653">
    <property type="entry name" value="CinA-like_C"/>
</dbReference>
<protein>
    <recommendedName>
        <fullName evidence="1">CinA-like protein</fullName>
    </recommendedName>
</protein>
<dbReference type="HAMAP" id="MF_00226_B">
    <property type="entry name" value="CinA_B"/>
    <property type="match status" value="1"/>
</dbReference>
<evidence type="ECO:0000313" key="3">
    <source>
        <dbReference type="EMBL" id="SFP68904.1"/>
    </source>
</evidence>
<dbReference type="STRING" id="1523247.SAMN05660464_3936"/>
<dbReference type="InterPro" id="IPR008136">
    <property type="entry name" value="CinA_C"/>
</dbReference>
<dbReference type="Proteomes" id="UP000198857">
    <property type="component" value="Unassembled WGS sequence"/>
</dbReference>
<dbReference type="Gene3D" id="3.40.980.10">
    <property type="entry name" value="MoaB/Mog-like domain"/>
    <property type="match status" value="1"/>
</dbReference>
<gene>
    <name evidence="3" type="ORF">SAMN05660464_3936</name>
</gene>
<evidence type="ECO:0000256" key="1">
    <source>
        <dbReference type="HAMAP-Rule" id="MF_00226"/>
    </source>
</evidence>
<dbReference type="SUPFAM" id="SSF142433">
    <property type="entry name" value="CinA-like"/>
    <property type="match status" value="1"/>
</dbReference>
<dbReference type="Pfam" id="PF00994">
    <property type="entry name" value="MoCF_biosynth"/>
    <property type="match status" value="1"/>
</dbReference>
<dbReference type="PIRSF" id="PIRSF006728">
    <property type="entry name" value="CinA"/>
    <property type="match status" value="1"/>
</dbReference>
<dbReference type="NCBIfam" id="NF001813">
    <property type="entry name" value="PRK00549.1"/>
    <property type="match status" value="1"/>
</dbReference>
<dbReference type="SUPFAM" id="SSF53218">
    <property type="entry name" value="Molybdenum cofactor biosynthesis proteins"/>
    <property type="match status" value="1"/>
</dbReference>
<dbReference type="Pfam" id="PF02464">
    <property type="entry name" value="CinA"/>
    <property type="match status" value="1"/>
</dbReference>
<proteinExistence type="inferred from homology"/>
<keyword evidence="4" id="KW-1185">Reference proteome</keyword>
<dbReference type="PANTHER" id="PTHR13939:SF0">
    <property type="entry name" value="NMN AMIDOHYDROLASE-LIKE PROTEIN YFAY"/>
    <property type="match status" value="1"/>
</dbReference>
<dbReference type="SMART" id="SM00852">
    <property type="entry name" value="MoCF_biosynth"/>
    <property type="match status" value="1"/>
</dbReference>
<reference evidence="4" key="1">
    <citation type="submission" date="2016-10" db="EMBL/GenBank/DDBJ databases">
        <authorList>
            <person name="Varghese N."/>
            <person name="Submissions S."/>
        </authorList>
    </citation>
    <scope>NUCLEOTIDE SEQUENCE [LARGE SCALE GENOMIC DNA]</scope>
    <source>
        <strain evidence="4">DSM 44208</strain>
    </source>
</reference>
<dbReference type="Gene3D" id="3.90.950.20">
    <property type="entry name" value="CinA-like"/>
    <property type="match status" value="1"/>
</dbReference>
<dbReference type="NCBIfam" id="TIGR00199">
    <property type="entry name" value="PncC_domain"/>
    <property type="match status" value="1"/>
</dbReference>
<comment type="similarity">
    <text evidence="1">Belongs to the CinA family.</text>
</comment>